<dbReference type="InterPro" id="IPR011006">
    <property type="entry name" value="CheY-like_superfamily"/>
</dbReference>
<dbReference type="RefSeq" id="WP_277732729.1">
    <property type="nucleotide sequence ID" value="NZ_CP120733.1"/>
</dbReference>
<feature type="domain" description="OmpR/PhoB-type" evidence="11">
    <location>
        <begin position="132"/>
        <end position="230"/>
    </location>
</feature>
<evidence type="ECO:0000256" key="2">
    <source>
        <dbReference type="ARBA" id="ARBA00022553"/>
    </source>
</evidence>
<dbReference type="Gene3D" id="6.10.250.690">
    <property type="match status" value="1"/>
</dbReference>
<evidence type="ECO:0000256" key="6">
    <source>
        <dbReference type="ARBA" id="ARBA00023163"/>
    </source>
</evidence>
<gene>
    <name evidence="12" type="ORF">P4S50_01415</name>
</gene>
<dbReference type="Gene3D" id="3.40.50.2300">
    <property type="match status" value="1"/>
</dbReference>
<evidence type="ECO:0000256" key="3">
    <source>
        <dbReference type="ARBA" id="ARBA00023012"/>
    </source>
</evidence>
<dbReference type="SMART" id="SM00862">
    <property type="entry name" value="Trans_reg_C"/>
    <property type="match status" value="1"/>
</dbReference>
<keyword evidence="6" id="KW-0804">Transcription</keyword>
<dbReference type="SMART" id="SM00448">
    <property type="entry name" value="REC"/>
    <property type="match status" value="1"/>
</dbReference>
<dbReference type="Pfam" id="PF00072">
    <property type="entry name" value="Response_reg"/>
    <property type="match status" value="1"/>
</dbReference>
<accession>A0ABY8ECV0</accession>
<dbReference type="CDD" id="cd00383">
    <property type="entry name" value="trans_reg_C"/>
    <property type="match status" value="1"/>
</dbReference>
<dbReference type="SUPFAM" id="SSF52172">
    <property type="entry name" value="CheY-like"/>
    <property type="match status" value="1"/>
</dbReference>
<comment type="function">
    <text evidence="7">May play the central regulatory role in sporulation. It may be an element of the effector pathway responsible for the activation of sporulation genes in response to nutritional stress. Spo0A may act in concert with spo0H (a sigma factor) to control the expression of some genes that are critical to the sporulation process.</text>
</comment>
<dbReference type="SUPFAM" id="SSF46894">
    <property type="entry name" value="C-terminal effector domain of the bipartite response regulators"/>
    <property type="match status" value="1"/>
</dbReference>
<sequence length="230" mass="26970">MTNNKLIYVVDDEKHIRELLKNYLEKEGYNVCTYNDGLQALNAFHIHPCDMLIIDVMMPNMDGFSLCKSVRSVSDIPIIIISAKNDEIDRILGLEFGSDDYIAKPFSPRELVVRVRNMFRRLNPLPTPNNSLDILSYKDIRIFQKNRSLFINDDEIKLTYKEFELINLLLNNLNIAFSREKIIENIWGYDYIGDTRQVDDLVKRVRKKLLLNNSEVKIDTIWGYGYKINK</sequence>
<proteinExistence type="predicted"/>
<feature type="modified residue" description="4-aspartylphosphate" evidence="8">
    <location>
        <position position="55"/>
    </location>
</feature>
<dbReference type="Pfam" id="PF00486">
    <property type="entry name" value="Trans_reg_C"/>
    <property type="match status" value="1"/>
</dbReference>
<keyword evidence="5 9" id="KW-0238">DNA-binding</keyword>
<dbReference type="InterPro" id="IPR036388">
    <property type="entry name" value="WH-like_DNA-bd_sf"/>
</dbReference>
<dbReference type="PANTHER" id="PTHR48111:SF40">
    <property type="entry name" value="PHOSPHATE REGULON TRANSCRIPTIONAL REGULATORY PROTEIN PHOB"/>
    <property type="match status" value="1"/>
</dbReference>
<evidence type="ECO:0000256" key="9">
    <source>
        <dbReference type="PROSITE-ProRule" id="PRU01091"/>
    </source>
</evidence>
<dbReference type="InterPro" id="IPR001789">
    <property type="entry name" value="Sig_transdc_resp-reg_receiver"/>
</dbReference>
<dbReference type="PROSITE" id="PS50110">
    <property type="entry name" value="RESPONSE_REGULATORY"/>
    <property type="match status" value="1"/>
</dbReference>
<evidence type="ECO:0000256" key="4">
    <source>
        <dbReference type="ARBA" id="ARBA00023015"/>
    </source>
</evidence>
<evidence type="ECO:0000256" key="5">
    <source>
        <dbReference type="ARBA" id="ARBA00023125"/>
    </source>
</evidence>
<evidence type="ECO:0000313" key="13">
    <source>
        <dbReference type="Proteomes" id="UP001222800"/>
    </source>
</evidence>
<evidence type="ECO:0000259" key="11">
    <source>
        <dbReference type="PROSITE" id="PS51755"/>
    </source>
</evidence>
<evidence type="ECO:0000256" key="1">
    <source>
        <dbReference type="ARBA" id="ARBA00018672"/>
    </source>
</evidence>
<dbReference type="EMBL" id="CP120733">
    <property type="protein sequence ID" value="WFD10762.1"/>
    <property type="molecule type" value="Genomic_DNA"/>
</dbReference>
<evidence type="ECO:0000256" key="7">
    <source>
        <dbReference type="ARBA" id="ARBA00024867"/>
    </source>
</evidence>
<evidence type="ECO:0000256" key="8">
    <source>
        <dbReference type="PROSITE-ProRule" id="PRU00169"/>
    </source>
</evidence>
<name>A0ABY8ECV0_9FIRM</name>
<keyword evidence="3" id="KW-0902">Two-component regulatory system</keyword>
<keyword evidence="2 8" id="KW-0597">Phosphoprotein</keyword>
<dbReference type="Gene3D" id="1.10.10.10">
    <property type="entry name" value="Winged helix-like DNA-binding domain superfamily/Winged helix DNA-binding domain"/>
    <property type="match status" value="1"/>
</dbReference>
<dbReference type="Proteomes" id="UP001222800">
    <property type="component" value="Chromosome"/>
</dbReference>
<dbReference type="InterPro" id="IPR016032">
    <property type="entry name" value="Sig_transdc_resp-reg_C-effctor"/>
</dbReference>
<dbReference type="PROSITE" id="PS51755">
    <property type="entry name" value="OMPR_PHOB"/>
    <property type="match status" value="1"/>
</dbReference>
<evidence type="ECO:0000313" key="12">
    <source>
        <dbReference type="EMBL" id="WFD10762.1"/>
    </source>
</evidence>
<dbReference type="InterPro" id="IPR001867">
    <property type="entry name" value="OmpR/PhoB-type_DNA-bd"/>
</dbReference>
<feature type="domain" description="Response regulatory" evidence="10">
    <location>
        <begin position="6"/>
        <end position="119"/>
    </location>
</feature>
<dbReference type="InterPro" id="IPR039420">
    <property type="entry name" value="WalR-like"/>
</dbReference>
<evidence type="ECO:0000259" key="10">
    <source>
        <dbReference type="PROSITE" id="PS50110"/>
    </source>
</evidence>
<dbReference type="PANTHER" id="PTHR48111">
    <property type="entry name" value="REGULATOR OF RPOS"/>
    <property type="match status" value="1"/>
</dbReference>
<keyword evidence="13" id="KW-1185">Reference proteome</keyword>
<reference evidence="12 13" key="1">
    <citation type="submission" date="2023-03" db="EMBL/GenBank/DDBJ databases">
        <title>Complete genome sequence of Tepidibacter sp. SWIR-1, isolated from a deep-sea hydrothermal vent.</title>
        <authorList>
            <person name="Li X."/>
        </authorList>
    </citation>
    <scope>NUCLEOTIDE SEQUENCE [LARGE SCALE GENOMIC DNA]</scope>
    <source>
        <strain evidence="12 13">SWIR-1</strain>
    </source>
</reference>
<organism evidence="12 13">
    <name type="scientific">Tepidibacter hydrothermalis</name>
    <dbReference type="NCBI Taxonomy" id="3036126"/>
    <lineage>
        <taxon>Bacteria</taxon>
        <taxon>Bacillati</taxon>
        <taxon>Bacillota</taxon>
        <taxon>Clostridia</taxon>
        <taxon>Peptostreptococcales</taxon>
        <taxon>Peptostreptococcaceae</taxon>
        <taxon>Tepidibacter</taxon>
    </lineage>
</organism>
<feature type="DNA-binding region" description="OmpR/PhoB-type" evidence="9">
    <location>
        <begin position="132"/>
        <end position="230"/>
    </location>
</feature>
<protein>
    <recommendedName>
        <fullName evidence="1">Stage 0 sporulation protein A homolog</fullName>
    </recommendedName>
</protein>
<keyword evidence="4" id="KW-0805">Transcription regulation</keyword>